<dbReference type="Gene3D" id="1.10.287.1080">
    <property type="entry name" value="MazG-like"/>
    <property type="match status" value="1"/>
</dbReference>
<dbReference type="PIRSF" id="PIRSF029826">
    <property type="entry name" value="UCP029826_pph"/>
    <property type="match status" value="1"/>
</dbReference>
<name>A0A2M7V8M3_9BACT</name>
<dbReference type="PANTHER" id="PTHR46523">
    <property type="entry name" value="DCTP PYROPHOSPHATASE 1"/>
    <property type="match status" value="1"/>
</dbReference>
<dbReference type="GO" id="GO:0047429">
    <property type="term" value="F:nucleoside triphosphate diphosphatase activity"/>
    <property type="evidence" value="ECO:0007669"/>
    <property type="project" value="InterPro"/>
</dbReference>
<dbReference type="Pfam" id="PF12643">
    <property type="entry name" value="MazG-like"/>
    <property type="match status" value="1"/>
</dbReference>
<sequence length="87" mass="10187">MAISVFIEARELLELFQWIDKDKLEVYTEKNKEKISDEMADMAIYLLEMFRVLDIDMLEAIDNKIQKKAVKYPVEKSKGNNKNDSGL</sequence>
<dbReference type="Proteomes" id="UP000228568">
    <property type="component" value="Unassembled WGS sequence"/>
</dbReference>
<dbReference type="GO" id="GO:0009143">
    <property type="term" value="P:nucleoside triphosphate catabolic process"/>
    <property type="evidence" value="ECO:0007669"/>
    <property type="project" value="InterPro"/>
</dbReference>
<dbReference type="PANTHER" id="PTHR46523:SF1">
    <property type="entry name" value="DCTP PYROPHOSPHATASE 1"/>
    <property type="match status" value="1"/>
</dbReference>
<reference evidence="2" key="1">
    <citation type="submission" date="2017-09" db="EMBL/GenBank/DDBJ databases">
        <title>Depth-based differentiation of microbial function through sediment-hosted aquifers and enrichment of novel symbionts in the deep terrestrial subsurface.</title>
        <authorList>
            <person name="Probst A.J."/>
            <person name="Ladd B."/>
            <person name="Jarett J.K."/>
            <person name="Geller-Mcgrath D.E."/>
            <person name="Sieber C.M.K."/>
            <person name="Emerson J.B."/>
            <person name="Anantharaman K."/>
            <person name="Thomas B.C."/>
            <person name="Malmstrom R."/>
            <person name="Stieglmeier M."/>
            <person name="Klingl A."/>
            <person name="Woyke T."/>
            <person name="Ryan C.M."/>
            <person name="Banfield J.F."/>
        </authorList>
    </citation>
    <scope>NUCLEOTIDE SEQUENCE [LARGE SCALE GENOMIC DNA]</scope>
</reference>
<dbReference type="EMBL" id="PFPK01000019">
    <property type="protein sequence ID" value="PIZ95143.1"/>
    <property type="molecule type" value="Genomic_DNA"/>
</dbReference>
<gene>
    <name evidence="1" type="ORF">COX81_01615</name>
</gene>
<keyword evidence="1" id="KW-0378">Hydrolase</keyword>
<dbReference type="SUPFAM" id="SSF101386">
    <property type="entry name" value="all-alpha NTP pyrophosphatases"/>
    <property type="match status" value="1"/>
</dbReference>
<dbReference type="AlphaFoldDB" id="A0A2M7V8M3"/>
<comment type="caution">
    <text evidence="1">The sequence shown here is derived from an EMBL/GenBank/DDBJ whole genome shotgun (WGS) entry which is preliminary data.</text>
</comment>
<dbReference type="InterPro" id="IPR052555">
    <property type="entry name" value="dCTP_Pyrophosphatase"/>
</dbReference>
<organism evidence="1 2">
    <name type="scientific">Candidatus Magasanikbacteria bacterium CG_4_10_14_0_2_um_filter_37_12</name>
    <dbReference type="NCBI Taxonomy" id="1974637"/>
    <lineage>
        <taxon>Bacteria</taxon>
        <taxon>Candidatus Magasanikiibacteriota</taxon>
    </lineage>
</organism>
<proteinExistence type="predicted"/>
<protein>
    <submittedName>
        <fullName evidence="1">Nucleotide pyrophosphohydrolase</fullName>
    </submittedName>
</protein>
<evidence type="ECO:0000313" key="1">
    <source>
        <dbReference type="EMBL" id="PIZ95143.1"/>
    </source>
</evidence>
<dbReference type="InterPro" id="IPR025984">
    <property type="entry name" value="DCTPP"/>
</dbReference>
<accession>A0A2M7V8M3</accession>
<evidence type="ECO:0000313" key="2">
    <source>
        <dbReference type="Proteomes" id="UP000228568"/>
    </source>
</evidence>